<dbReference type="SUPFAM" id="SSF53474">
    <property type="entry name" value="alpha/beta-Hydrolases"/>
    <property type="match status" value="1"/>
</dbReference>
<dbReference type="Pfam" id="PF07859">
    <property type="entry name" value="Abhydrolase_3"/>
    <property type="match status" value="2"/>
</dbReference>
<keyword evidence="1" id="KW-0378">Hydrolase</keyword>
<dbReference type="Proteomes" id="UP001345013">
    <property type="component" value="Unassembled WGS sequence"/>
</dbReference>
<feature type="region of interest" description="Disordered" evidence="2">
    <location>
        <begin position="330"/>
        <end position="360"/>
    </location>
</feature>
<gene>
    <name evidence="4" type="ORF">LTR24_002655</name>
</gene>
<keyword evidence="5" id="KW-1185">Reference proteome</keyword>
<dbReference type="Gene3D" id="3.40.50.1820">
    <property type="entry name" value="alpha/beta hydrolase"/>
    <property type="match status" value="1"/>
</dbReference>
<proteinExistence type="predicted"/>
<comment type="caution">
    <text evidence="4">The sequence shown here is derived from an EMBL/GenBank/DDBJ whole genome shotgun (WGS) entry which is preliminary data.</text>
</comment>
<sequence>MSSTVGASIQPQSGFNYPPMVSNVGIAASGAARPSNIFRHNTTNHNAYHGGANVQPAPIAMTIHPRQQAQQPPQKNHRNPLHPSIIDRLDPAFVKLYNNYIAPSNPPSTDINVVRSNFSALYSYATAPATGVGGIGETAVPGWEKYPGDINVRVYVPPGEAPGTRKVWPVHFNFHGGGWAVGDLETSAHICHHICASAPCCVIDVEYRLIPEYPFPIGIMDSLSAVAHIIVNHKTFSIDPHNITFGGESSGATIALVLSHMFRDAGSTFASRVKGVVVGTPSISDIRKFNTPEESPWESMRESEHAPLLDWKKLKWFDTFKWMSLAPQQPYQNQSPSAQLNAARAAGTPPPASRSRRPSYREMSRDVSWYSNLLGAPNFKDLAPLTWIGTAEIDPLRDEAEAYAEKLKENGNNVITKRYPGVPHPFMHMDGVLRQGREYVSDVILQVRACLYPPAEQKEGEEREEVKDDEDAMGE</sequence>
<evidence type="ECO:0000256" key="2">
    <source>
        <dbReference type="SAM" id="MobiDB-lite"/>
    </source>
</evidence>
<dbReference type="InterPro" id="IPR013094">
    <property type="entry name" value="AB_hydrolase_3"/>
</dbReference>
<dbReference type="InterPro" id="IPR050300">
    <property type="entry name" value="GDXG_lipolytic_enzyme"/>
</dbReference>
<reference evidence="4 5" key="1">
    <citation type="submission" date="2023-08" db="EMBL/GenBank/DDBJ databases">
        <title>Black Yeasts Isolated from many extreme environments.</title>
        <authorList>
            <person name="Coleine C."/>
            <person name="Stajich J.E."/>
            <person name="Selbmann L."/>
        </authorList>
    </citation>
    <scope>NUCLEOTIDE SEQUENCE [LARGE SCALE GENOMIC DNA]</scope>
    <source>
        <strain evidence="4 5">CCFEE 5885</strain>
    </source>
</reference>
<evidence type="ECO:0000313" key="4">
    <source>
        <dbReference type="EMBL" id="KAK5096249.1"/>
    </source>
</evidence>
<accession>A0ABR0KIW2</accession>
<evidence type="ECO:0000259" key="3">
    <source>
        <dbReference type="Pfam" id="PF07859"/>
    </source>
</evidence>
<feature type="compositionally biased region" description="Polar residues" evidence="2">
    <location>
        <begin position="330"/>
        <end position="340"/>
    </location>
</feature>
<protein>
    <recommendedName>
        <fullName evidence="3">Alpha/beta hydrolase fold-3 domain-containing protein</fullName>
    </recommendedName>
</protein>
<dbReference type="PANTHER" id="PTHR48081">
    <property type="entry name" value="AB HYDROLASE SUPERFAMILY PROTEIN C4A8.06C"/>
    <property type="match status" value="1"/>
</dbReference>
<name>A0ABR0KIW2_9EURO</name>
<dbReference type="PANTHER" id="PTHR48081:SF8">
    <property type="entry name" value="ALPHA_BETA HYDROLASE FOLD-3 DOMAIN-CONTAINING PROTEIN-RELATED"/>
    <property type="match status" value="1"/>
</dbReference>
<evidence type="ECO:0000313" key="5">
    <source>
        <dbReference type="Proteomes" id="UP001345013"/>
    </source>
</evidence>
<feature type="domain" description="Alpha/beta hydrolase fold-3" evidence="3">
    <location>
        <begin position="360"/>
        <end position="427"/>
    </location>
</feature>
<organism evidence="4 5">
    <name type="scientific">Lithohypha guttulata</name>
    <dbReference type="NCBI Taxonomy" id="1690604"/>
    <lineage>
        <taxon>Eukaryota</taxon>
        <taxon>Fungi</taxon>
        <taxon>Dikarya</taxon>
        <taxon>Ascomycota</taxon>
        <taxon>Pezizomycotina</taxon>
        <taxon>Eurotiomycetes</taxon>
        <taxon>Chaetothyriomycetidae</taxon>
        <taxon>Chaetothyriales</taxon>
        <taxon>Trichomeriaceae</taxon>
        <taxon>Lithohypha</taxon>
    </lineage>
</organism>
<dbReference type="EMBL" id="JAVRRG010000023">
    <property type="protein sequence ID" value="KAK5096249.1"/>
    <property type="molecule type" value="Genomic_DNA"/>
</dbReference>
<dbReference type="InterPro" id="IPR029058">
    <property type="entry name" value="AB_hydrolase_fold"/>
</dbReference>
<evidence type="ECO:0000256" key="1">
    <source>
        <dbReference type="ARBA" id="ARBA00022801"/>
    </source>
</evidence>
<feature type="compositionally biased region" description="Basic and acidic residues" evidence="2">
    <location>
        <begin position="456"/>
        <end position="466"/>
    </location>
</feature>
<feature type="domain" description="Alpha/beta hydrolase fold-3" evidence="3">
    <location>
        <begin position="173"/>
        <end position="320"/>
    </location>
</feature>
<feature type="region of interest" description="Disordered" evidence="2">
    <location>
        <begin position="455"/>
        <end position="475"/>
    </location>
</feature>